<accession>A0A0T5XAP2</accession>
<evidence type="ECO:0000256" key="1">
    <source>
        <dbReference type="SAM" id="Phobius"/>
    </source>
</evidence>
<dbReference type="Pfam" id="PF25928">
    <property type="entry name" value="DUF7973"/>
    <property type="match status" value="2"/>
</dbReference>
<dbReference type="EMBL" id="ACJX03000001">
    <property type="protein sequence ID" value="KRT35443.1"/>
    <property type="molecule type" value="Genomic_DNA"/>
</dbReference>
<evidence type="ECO:0000313" key="4">
    <source>
        <dbReference type="Proteomes" id="UP000005273"/>
    </source>
</evidence>
<dbReference type="STRING" id="592015.HMPREF1705_02671"/>
<gene>
    <name evidence="3" type="ORF">HMPREF1705_02671</name>
</gene>
<feature type="transmembrane region" description="Helical" evidence="1">
    <location>
        <begin position="176"/>
        <end position="195"/>
    </location>
</feature>
<feature type="transmembrane region" description="Helical" evidence="1">
    <location>
        <begin position="52"/>
        <end position="74"/>
    </location>
</feature>
<keyword evidence="4" id="KW-1185">Reference proteome</keyword>
<evidence type="ECO:0000313" key="3">
    <source>
        <dbReference type="EMBL" id="KRT35443.1"/>
    </source>
</evidence>
<feature type="transmembrane region" description="Helical" evidence="1">
    <location>
        <begin position="237"/>
        <end position="266"/>
    </location>
</feature>
<feature type="transmembrane region" description="Helical" evidence="1">
    <location>
        <begin position="95"/>
        <end position="119"/>
    </location>
</feature>
<sequence>MNFVTLLASFGGGIFGAALGGLPAFVFTGFAVLVGAAAVLGGSSFDFISNVAFGPVFGPHVAFCGGVAAVAYAAKKGIHGAGKDIVSGGAGFKDPMALLVGGLFGILGYLLVSVFNTIFPAGFTDNIALTVFLSNAIARLTFGKTGLFGTLSEDAQARGRFTPGGNDVWVPHQQDFGQLFIISLGVSLVTAWYALTVIGINEAYFPAAAFVGFGISAASLVFLCFGINVPVTHHMTIIASLAAIFSGSLFIGALMGVISAFLGEFASRTFFIHGDTHIDPPATAIFIMTFVLWVIF</sequence>
<keyword evidence="1" id="KW-0812">Transmembrane</keyword>
<feature type="transmembrane region" description="Helical" evidence="1">
    <location>
        <begin position="278"/>
        <end position="295"/>
    </location>
</feature>
<dbReference type="eggNOG" id="ENOG502ZYP7">
    <property type="taxonomic scope" value="Bacteria"/>
</dbReference>
<keyword evidence="1" id="KW-0472">Membrane</keyword>
<dbReference type="Proteomes" id="UP000005273">
    <property type="component" value="Unassembled WGS sequence"/>
</dbReference>
<feature type="transmembrane region" description="Helical" evidence="1">
    <location>
        <begin position="12"/>
        <end position="40"/>
    </location>
</feature>
<dbReference type="AlphaFoldDB" id="A0A0T5XAP2"/>
<organism evidence="3 4">
    <name type="scientific">Acetomicrobium hydrogeniformans ATCC BAA-1850</name>
    <dbReference type="NCBI Taxonomy" id="592015"/>
    <lineage>
        <taxon>Bacteria</taxon>
        <taxon>Thermotogati</taxon>
        <taxon>Synergistota</taxon>
        <taxon>Synergistia</taxon>
        <taxon>Synergistales</taxon>
        <taxon>Acetomicrobiaceae</taxon>
        <taxon>Acetomicrobium</taxon>
    </lineage>
</organism>
<dbReference type="RefSeq" id="WP_057940746.1">
    <property type="nucleotide sequence ID" value="NZ_ACJX03000001.1"/>
</dbReference>
<protein>
    <recommendedName>
        <fullName evidence="2">DUF7973 domain-containing protein</fullName>
    </recommendedName>
</protein>
<feature type="domain" description="DUF7973" evidence="2">
    <location>
        <begin position="167"/>
        <end position="294"/>
    </location>
</feature>
<reference evidence="4" key="1">
    <citation type="submission" date="2012-09" db="EMBL/GenBank/DDBJ databases">
        <authorList>
            <person name="Weinstock G."/>
            <person name="Sodergren E."/>
            <person name="Clifton S."/>
            <person name="Fulton L."/>
            <person name="Fulton B."/>
            <person name="Courtney L."/>
            <person name="Fronick C."/>
            <person name="Harrison M."/>
            <person name="Strong C."/>
            <person name="Farmer C."/>
            <person name="Delehaunty K."/>
            <person name="Markovic C."/>
            <person name="Hall O."/>
            <person name="Minx P."/>
            <person name="Tomlinson C."/>
            <person name="Mitreva M."/>
            <person name="Nelson J."/>
            <person name="Hou S."/>
            <person name="Wollam A."/>
            <person name="Pepin K.H."/>
            <person name="Johnson M."/>
            <person name="Bhonagiri V."/>
            <person name="Nash W.E."/>
            <person name="Suruliraj S."/>
            <person name="Warren W."/>
            <person name="Chinwalla A."/>
            <person name="Mardis E.R."/>
            <person name="Wilson R.K."/>
        </authorList>
    </citation>
    <scope>NUCLEOTIDE SEQUENCE [LARGE SCALE GENOMIC DNA]</scope>
    <source>
        <strain evidence="4">OS1</strain>
    </source>
</reference>
<evidence type="ECO:0000259" key="2">
    <source>
        <dbReference type="Pfam" id="PF25928"/>
    </source>
</evidence>
<dbReference type="OrthoDB" id="4484645at2"/>
<comment type="caution">
    <text evidence="3">The sequence shown here is derived from an EMBL/GenBank/DDBJ whole genome shotgun (WGS) entry which is preliminary data.</text>
</comment>
<feature type="domain" description="DUF7973" evidence="2">
    <location>
        <begin position="3"/>
        <end position="150"/>
    </location>
</feature>
<proteinExistence type="predicted"/>
<feature type="transmembrane region" description="Helical" evidence="1">
    <location>
        <begin position="207"/>
        <end position="231"/>
    </location>
</feature>
<keyword evidence="1" id="KW-1133">Transmembrane helix</keyword>
<name>A0A0T5XAP2_9BACT</name>
<dbReference type="InterPro" id="IPR058279">
    <property type="entry name" value="DUF7973"/>
</dbReference>